<dbReference type="RefSeq" id="WP_245696113.1">
    <property type="nucleotide sequence ID" value="NZ_FNCL01000008.1"/>
</dbReference>
<evidence type="ECO:0000313" key="3">
    <source>
        <dbReference type="Proteomes" id="UP000199392"/>
    </source>
</evidence>
<organism evidence="2 3">
    <name type="scientific">Alloyangia pacifica</name>
    <dbReference type="NCBI Taxonomy" id="311180"/>
    <lineage>
        <taxon>Bacteria</taxon>
        <taxon>Pseudomonadati</taxon>
        <taxon>Pseudomonadota</taxon>
        <taxon>Alphaproteobacteria</taxon>
        <taxon>Rhodobacterales</taxon>
        <taxon>Roseobacteraceae</taxon>
        <taxon>Alloyangia</taxon>
    </lineage>
</organism>
<dbReference type="EMBL" id="FOZW01000001">
    <property type="protein sequence ID" value="SFS34293.1"/>
    <property type="molecule type" value="Genomic_DNA"/>
</dbReference>
<feature type="signal peptide" evidence="1">
    <location>
        <begin position="1"/>
        <end position="37"/>
    </location>
</feature>
<protein>
    <submittedName>
        <fullName evidence="2">Uncharacterized protein</fullName>
    </submittedName>
</protein>
<feature type="chain" id="PRO_5011774154" evidence="1">
    <location>
        <begin position="38"/>
        <end position="207"/>
    </location>
</feature>
<reference evidence="3" key="1">
    <citation type="submission" date="2016-10" db="EMBL/GenBank/DDBJ databases">
        <authorList>
            <person name="Varghese N."/>
            <person name="Submissions S."/>
        </authorList>
    </citation>
    <scope>NUCLEOTIDE SEQUENCE [LARGE SCALE GENOMIC DNA]</scope>
    <source>
        <strain evidence="3">DSM 26894</strain>
    </source>
</reference>
<keyword evidence="3" id="KW-1185">Reference proteome</keyword>
<name>A0A1I6P2B4_9RHOB</name>
<evidence type="ECO:0000313" key="2">
    <source>
        <dbReference type="EMBL" id="SFS34293.1"/>
    </source>
</evidence>
<gene>
    <name evidence="2" type="ORF">SAMN04488050_101265</name>
</gene>
<evidence type="ECO:0000256" key="1">
    <source>
        <dbReference type="SAM" id="SignalP"/>
    </source>
</evidence>
<accession>A0A1I6P2B4</accession>
<dbReference type="AlphaFoldDB" id="A0A1I6P2B4"/>
<sequence>MSNRRPPNRRHRPRHARYAALALAVALLPIASPPARAEALSPQLQAIVTQYVGPLVGDPALIAAVRAQNAETADYDEAGIAALDAHWKSEIGASEIPTISKVWGNAVADQLRAQVEASGGLIREVLLMDARGLNVAVSHLTSDYWQGDEDKYLETYPHGAGAVHLGPVEFDESSQVYMQQLSMTVSDPQSGEPLGALTIGLDAERLP</sequence>
<proteinExistence type="predicted"/>
<dbReference type="Proteomes" id="UP000199392">
    <property type="component" value="Unassembled WGS sequence"/>
</dbReference>
<dbReference type="STRING" id="311180.SAMN04488050_101265"/>
<keyword evidence="1" id="KW-0732">Signal</keyword>